<organism evidence="2 3">
    <name type="scientific">Panacibacter microcysteis</name>
    <dbReference type="NCBI Taxonomy" id="2793269"/>
    <lineage>
        <taxon>Bacteria</taxon>
        <taxon>Pseudomonadati</taxon>
        <taxon>Bacteroidota</taxon>
        <taxon>Chitinophagia</taxon>
        <taxon>Chitinophagales</taxon>
        <taxon>Chitinophagaceae</taxon>
        <taxon>Panacibacter</taxon>
    </lineage>
</organism>
<comment type="caution">
    <text evidence="2">The sequence shown here is derived from an EMBL/GenBank/DDBJ whole genome shotgun (WGS) entry which is preliminary data.</text>
</comment>
<dbReference type="InterPro" id="IPR025381">
    <property type="entry name" value="DUF4296"/>
</dbReference>
<proteinExistence type="predicted"/>
<sequence length="117" mass="13557">MRKIFIVVAVIFAACSSPNEIPDDVLGINEMKPIMWDMLRAGSLAQNLSGIDTVKIRDISTNSYQQIFQLYGISKEQFYDSYQYYIEHPDKQKILLDSVVGYANRKRMELFQNMHAQ</sequence>
<accession>A0A931E2H7</accession>
<feature type="domain" description="DUF4296" evidence="1">
    <location>
        <begin position="22"/>
        <end position="100"/>
    </location>
</feature>
<reference evidence="2" key="1">
    <citation type="submission" date="2020-11" db="EMBL/GenBank/DDBJ databases">
        <title>Bacterial whole genome sequence for Panacibacter sp. DH6.</title>
        <authorList>
            <person name="Le V."/>
            <person name="Ko S."/>
            <person name="Ahn C.-Y."/>
            <person name="Oh H.-M."/>
        </authorList>
    </citation>
    <scope>NUCLEOTIDE SEQUENCE</scope>
    <source>
        <strain evidence="2">DH6</strain>
    </source>
</reference>
<gene>
    <name evidence="2" type="ORF">I5907_01670</name>
</gene>
<dbReference type="RefSeq" id="WP_196989011.1">
    <property type="nucleotide sequence ID" value="NZ_JADWYR010000001.1"/>
</dbReference>
<dbReference type="AlphaFoldDB" id="A0A931E2H7"/>
<keyword evidence="3" id="KW-1185">Reference proteome</keyword>
<dbReference type="PROSITE" id="PS51257">
    <property type="entry name" value="PROKAR_LIPOPROTEIN"/>
    <property type="match status" value="1"/>
</dbReference>
<evidence type="ECO:0000313" key="3">
    <source>
        <dbReference type="Proteomes" id="UP000628448"/>
    </source>
</evidence>
<dbReference type="EMBL" id="JADWYR010000001">
    <property type="protein sequence ID" value="MBG9374927.1"/>
    <property type="molecule type" value="Genomic_DNA"/>
</dbReference>
<evidence type="ECO:0000313" key="2">
    <source>
        <dbReference type="EMBL" id="MBG9374927.1"/>
    </source>
</evidence>
<name>A0A931E2H7_9BACT</name>
<dbReference type="Pfam" id="PF14129">
    <property type="entry name" value="DUF4296"/>
    <property type="match status" value="1"/>
</dbReference>
<dbReference type="Proteomes" id="UP000628448">
    <property type="component" value="Unassembled WGS sequence"/>
</dbReference>
<evidence type="ECO:0000259" key="1">
    <source>
        <dbReference type="Pfam" id="PF14129"/>
    </source>
</evidence>
<protein>
    <submittedName>
        <fullName evidence="2">DUF4296 domain-containing protein</fullName>
    </submittedName>
</protein>